<proteinExistence type="predicted"/>
<evidence type="ECO:0000313" key="2">
    <source>
        <dbReference type="EMBL" id="MEJ5945183.1"/>
    </source>
</evidence>
<dbReference type="InterPro" id="IPR025327">
    <property type="entry name" value="DUF4233"/>
</dbReference>
<dbReference type="RefSeq" id="WP_339574565.1">
    <property type="nucleotide sequence ID" value="NZ_JBBIAA010000006.1"/>
</dbReference>
<comment type="caution">
    <text evidence="2">The sequence shown here is derived from an EMBL/GenBank/DDBJ whole genome shotgun (WGS) entry which is preliminary data.</text>
</comment>
<keyword evidence="1" id="KW-1133">Transmembrane helix</keyword>
<dbReference type="EMBL" id="JBBIAA010000006">
    <property type="protein sequence ID" value="MEJ5945183.1"/>
    <property type="molecule type" value="Genomic_DNA"/>
</dbReference>
<evidence type="ECO:0000256" key="1">
    <source>
        <dbReference type="SAM" id="Phobius"/>
    </source>
</evidence>
<feature type="transmembrane region" description="Helical" evidence="1">
    <location>
        <begin position="33"/>
        <end position="53"/>
    </location>
</feature>
<organism evidence="2 3">
    <name type="scientific">Pseudokineococcus basanitobsidens</name>
    <dbReference type="NCBI Taxonomy" id="1926649"/>
    <lineage>
        <taxon>Bacteria</taxon>
        <taxon>Bacillati</taxon>
        <taxon>Actinomycetota</taxon>
        <taxon>Actinomycetes</taxon>
        <taxon>Kineosporiales</taxon>
        <taxon>Kineosporiaceae</taxon>
        <taxon>Pseudokineococcus</taxon>
    </lineage>
</organism>
<protein>
    <submittedName>
        <fullName evidence="2">DUF4233 domain-containing protein</fullName>
    </submittedName>
</protein>
<accession>A0ABU8RJK8</accession>
<gene>
    <name evidence="2" type="ORF">WDZ17_07710</name>
</gene>
<keyword evidence="3" id="KW-1185">Reference proteome</keyword>
<keyword evidence="1" id="KW-0472">Membrane</keyword>
<keyword evidence="1" id="KW-0812">Transmembrane</keyword>
<name>A0ABU8RJK8_9ACTN</name>
<sequence length="132" mass="13770">MTSRLAAAVLVLEAFLVFFAVLAASRLSDAPAGLVWGGGLGLAVVLVLASGLVRRPWGIGLGWALQVVVVLGGLVLPAMFALGAVFLVLWAALLHLGRTVDRDRAAFVERWGHPDTWEDGEPPAGAPGPPTR</sequence>
<reference evidence="2 3" key="1">
    <citation type="journal article" date="2017" name="Int. J. Syst. Evol. Microbiol.">
        <title>Pseudokineococcus basanitobsidens sp. nov., isolated from volcanic rock.</title>
        <authorList>
            <person name="Lee D.W."/>
            <person name="Park M.Y."/>
            <person name="Kim J.J."/>
            <person name="Kim B.S."/>
        </authorList>
    </citation>
    <scope>NUCLEOTIDE SEQUENCE [LARGE SCALE GENOMIC DNA]</scope>
    <source>
        <strain evidence="2 3">DSM 103726</strain>
    </source>
</reference>
<feature type="transmembrane region" description="Helical" evidence="1">
    <location>
        <begin position="65"/>
        <end position="93"/>
    </location>
</feature>
<evidence type="ECO:0000313" key="3">
    <source>
        <dbReference type="Proteomes" id="UP001387100"/>
    </source>
</evidence>
<dbReference type="Pfam" id="PF14017">
    <property type="entry name" value="DUF4233"/>
    <property type="match status" value="1"/>
</dbReference>
<dbReference type="Proteomes" id="UP001387100">
    <property type="component" value="Unassembled WGS sequence"/>
</dbReference>